<evidence type="ECO:0000313" key="1">
    <source>
        <dbReference type="EMBL" id="OHA00763.1"/>
    </source>
</evidence>
<dbReference type="EMBL" id="MHQK01000048">
    <property type="protein sequence ID" value="OHA00763.1"/>
    <property type="molecule type" value="Genomic_DNA"/>
</dbReference>
<reference evidence="1 2" key="1">
    <citation type="journal article" date="2016" name="Nat. Commun.">
        <title>Thousands of microbial genomes shed light on interconnected biogeochemical processes in an aquifer system.</title>
        <authorList>
            <person name="Anantharaman K."/>
            <person name="Brown C.T."/>
            <person name="Hug L.A."/>
            <person name="Sharon I."/>
            <person name="Castelle C.J."/>
            <person name="Probst A.J."/>
            <person name="Thomas B.C."/>
            <person name="Singh A."/>
            <person name="Wilkins M.J."/>
            <person name="Karaoz U."/>
            <person name="Brodie E.L."/>
            <person name="Williams K.H."/>
            <person name="Hubbard S.S."/>
            <person name="Banfield J.F."/>
        </authorList>
    </citation>
    <scope>NUCLEOTIDE SEQUENCE [LARGE SCALE GENOMIC DNA]</scope>
</reference>
<accession>A0A1G2KN06</accession>
<evidence type="ECO:0000313" key="2">
    <source>
        <dbReference type="Proteomes" id="UP000178710"/>
    </source>
</evidence>
<gene>
    <name evidence="1" type="ORF">A3C12_01295</name>
</gene>
<dbReference type="AlphaFoldDB" id="A0A1G2KN06"/>
<comment type="caution">
    <text evidence="1">The sequence shown here is derived from an EMBL/GenBank/DDBJ whole genome shotgun (WGS) entry which is preliminary data.</text>
</comment>
<name>A0A1G2KN06_9BACT</name>
<protein>
    <submittedName>
        <fullName evidence="1">Uncharacterized protein</fullName>
    </submittedName>
</protein>
<organism evidence="1 2">
    <name type="scientific">Candidatus Sungbacteria bacterium RIFCSPHIGHO2_02_FULL_49_20</name>
    <dbReference type="NCBI Taxonomy" id="1802272"/>
    <lineage>
        <taxon>Bacteria</taxon>
        <taxon>Candidatus Sungiibacteriota</taxon>
    </lineage>
</organism>
<dbReference type="Proteomes" id="UP000178710">
    <property type="component" value="Unassembled WGS sequence"/>
</dbReference>
<proteinExistence type="predicted"/>
<sequence>MIQSPLLMGKVTAPDGEWLVGNNLPVGHPGRIEPDDPRRLLFKVWTAGVSASGKYDRTPTHPGWRPPLPAHDGRLEGVQVMTGKFACERADGTQILCPGESVGLTAYEPRCWFLPHGSAVATGVAICLETDAKPRAFGTGPDYIYTSFVDQKTWPFLNFRDALENLIIRHRLIVVFSGKLVGFSGAGITLGPLEYLFNRKENESDWVLDGPTSFAVLYF</sequence>